<dbReference type="GO" id="GO:0005886">
    <property type="term" value="C:plasma membrane"/>
    <property type="evidence" value="ECO:0007669"/>
    <property type="project" value="UniProtKB-SubCell"/>
</dbReference>
<dbReference type="InterPro" id="IPR000045">
    <property type="entry name" value="Prepilin_IV_endopep_pep"/>
</dbReference>
<evidence type="ECO:0000313" key="13">
    <source>
        <dbReference type="EMBL" id="MBD3868428.1"/>
    </source>
</evidence>
<evidence type="ECO:0000256" key="2">
    <source>
        <dbReference type="ARBA" id="ARBA00005801"/>
    </source>
</evidence>
<dbReference type="GO" id="GO:0004190">
    <property type="term" value="F:aspartic-type endopeptidase activity"/>
    <property type="evidence" value="ECO:0007669"/>
    <property type="project" value="UniProtKB-EC"/>
</dbReference>
<dbReference type="InterPro" id="IPR014032">
    <property type="entry name" value="Peptidase_A24A_bac"/>
</dbReference>
<keyword evidence="7 10" id="KW-0472">Membrane</keyword>
<protein>
    <recommendedName>
        <fullName evidence="9">Prepilin leader peptidase/N-methyltransferase</fullName>
        <ecNumber evidence="9">2.1.1.-</ecNumber>
        <ecNumber evidence="9">3.4.23.43</ecNumber>
    </recommendedName>
</protein>
<dbReference type="EC" id="3.4.23.43" evidence="9"/>
<keyword evidence="6 10" id="KW-1133">Transmembrane helix</keyword>
<evidence type="ECO:0000313" key="14">
    <source>
        <dbReference type="Proteomes" id="UP000648239"/>
    </source>
</evidence>
<evidence type="ECO:0000256" key="7">
    <source>
        <dbReference type="ARBA" id="ARBA00023136"/>
    </source>
</evidence>
<dbReference type="GO" id="GO:0032259">
    <property type="term" value="P:methylation"/>
    <property type="evidence" value="ECO:0007669"/>
    <property type="project" value="UniProtKB-KW"/>
</dbReference>
<evidence type="ECO:0000256" key="6">
    <source>
        <dbReference type="ARBA" id="ARBA00022989"/>
    </source>
</evidence>
<keyword evidence="9" id="KW-0511">Multifunctional enzyme</keyword>
<evidence type="ECO:0000256" key="1">
    <source>
        <dbReference type="ARBA" id="ARBA00004429"/>
    </source>
</evidence>
<dbReference type="Gene3D" id="1.20.120.1220">
    <property type="match status" value="1"/>
</dbReference>
<comment type="similarity">
    <text evidence="2 8">Belongs to the peptidase A24 family.</text>
</comment>
<dbReference type="EC" id="2.1.1.-" evidence="9"/>
<gene>
    <name evidence="13" type="ORF">IFK94_09925</name>
</gene>
<dbReference type="AlphaFoldDB" id="A0A8J7CLQ9"/>
<evidence type="ECO:0000256" key="9">
    <source>
        <dbReference type="RuleBase" id="RU003794"/>
    </source>
</evidence>
<feature type="transmembrane region" description="Helical" evidence="10">
    <location>
        <begin position="126"/>
        <end position="145"/>
    </location>
</feature>
<name>A0A8J7CLQ9_9BACT</name>
<keyword evidence="5 9" id="KW-0812">Transmembrane</keyword>
<dbReference type="InterPro" id="IPR050882">
    <property type="entry name" value="Prepilin_peptidase/N-MTase"/>
</dbReference>
<accession>A0A8J7CLQ9</accession>
<evidence type="ECO:0000256" key="8">
    <source>
        <dbReference type="RuleBase" id="RU003793"/>
    </source>
</evidence>
<reference evidence="13 14" key="1">
    <citation type="submission" date="2020-08" db="EMBL/GenBank/DDBJ databases">
        <title>Acidobacteriota in marine sediments use diverse sulfur dissimilation pathways.</title>
        <authorList>
            <person name="Wasmund K."/>
        </authorList>
    </citation>
    <scope>NUCLEOTIDE SEQUENCE [LARGE SCALE GENOMIC DNA]</scope>
    <source>
        <strain evidence="13">MAG AM4</strain>
    </source>
</reference>
<proteinExistence type="inferred from homology"/>
<comment type="caution">
    <text evidence="13">The sequence shown here is derived from an EMBL/GenBank/DDBJ whole genome shotgun (WGS) entry which is preliminary data.</text>
</comment>
<feature type="transmembrane region" description="Helical" evidence="10">
    <location>
        <begin position="12"/>
        <end position="31"/>
    </location>
</feature>
<dbReference type="GO" id="GO:0008168">
    <property type="term" value="F:methyltransferase activity"/>
    <property type="evidence" value="ECO:0007669"/>
    <property type="project" value="UniProtKB-KW"/>
</dbReference>
<comment type="catalytic activity">
    <reaction evidence="9">
        <text>Typically cleaves a -Gly-|-Phe- bond to release an N-terminal, basic peptide of 5-8 residues from type IV prepilin, and then N-methylates the new N-terminal amino group, the methyl donor being S-adenosyl-L-methionine.</text>
        <dbReference type="EC" id="3.4.23.43"/>
    </reaction>
</comment>
<evidence type="ECO:0000256" key="10">
    <source>
        <dbReference type="SAM" id="Phobius"/>
    </source>
</evidence>
<feature type="transmembrane region" description="Helical" evidence="10">
    <location>
        <begin position="198"/>
        <end position="225"/>
    </location>
</feature>
<dbReference type="PRINTS" id="PR00864">
    <property type="entry name" value="PREPILNPTASE"/>
</dbReference>
<feature type="transmembrane region" description="Helical" evidence="10">
    <location>
        <begin position="104"/>
        <end position="120"/>
    </location>
</feature>
<dbReference type="PANTHER" id="PTHR30487:SF0">
    <property type="entry name" value="PREPILIN LEADER PEPTIDASE_N-METHYLTRANSFERASE-RELATED"/>
    <property type="match status" value="1"/>
</dbReference>
<evidence type="ECO:0000259" key="11">
    <source>
        <dbReference type="Pfam" id="PF01478"/>
    </source>
</evidence>
<evidence type="ECO:0000259" key="12">
    <source>
        <dbReference type="Pfam" id="PF06750"/>
    </source>
</evidence>
<comment type="subcellular location">
    <subcellularLocation>
        <location evidence="1">Cell inner membrane</location>
        <topology evidence="1">Multi-pass membrane protein</topology>
    </subcellularLocation>
    <subcellularLocation>
        <location evidence="9">Cell membrane</location>
        <topology evidence="9">Multi-pass membrane protein</topology>
    </subcellularLocation>
</comment>
<keyword evidence="9" id="KW-0645">Protease</keyword>
<evidence type="ECO:0000256" key="3">
    <source>
        <dbReference type="ARBA" id="ARBA00022475"/>
    </source>
</evidence>
<feature type="transmembrane region" description="Helical" evidence="10">
    <location>
        <begin position="237"/>
        <end position="254"/>
    </location>
</feature>
<feature type="domain" description="Prepilin type IV endopeptidase peptidase" evidence="11">
    <location>
        <begin position="110"/>
        <end position="223"/>
    </location>
</feature>
<feature type="transmembrane region" description="Helical" evidence="10">
    <location>
        <begin position="157"/>
        <end position="178"/>
    </location>
</feature>
<evidence type="ECO:0000256" key="5">
    <source>
        <dbReference type="ARBA" id="ARBA00022692"/>
    </source>
</evidence>
<keyword evidence="3" id="KW-1003">Cell membrane</keyword>
<dbReference type="Pfam" id="PF06750">
    <property type="entry name" value="A24_N_bact"/>
    <property type="match status" value="1"/>
</dbReference>
<dbReference type="PANTHER" id="PTHR30487">
    <property type="entry name" value="TYPE 4 PREPILIN-LIKE PROTEINS LEADER PEPTIDE-PROCESSING ENZYME"/>
    <property type="match status" value="1"/>
</dbReference>
<dbReference type="Proteomes" id="UP000648239">
    <property type="component" value="Unassembled WGS sequence"/>
</dbReference>
<organism evidence="13 14">
    <name type="scientific">Candidatus Polarisedimenticola svalbardensis</name>
    <dbReference type="NCBI Taxonomy" id="2886004"/>
    <lineage>
        <taxon>Bacteria</taxon>
        <taxon>Pseudomonadati</taxon>
        <taxon>Acidobacteriota</taxon>
        <taxon>Candidatus Polarisedimenticolia</taxon>
        <taxon>Candidatus Polarisedimenticolales</taxon>
        <taxon>Candidatus Polarisedimenticolaceae</taxon>
        <taxon>Candidatus Polarisedimenticola</taxon>
    </lineage>
</organism>
<keyword evidence="4" id="KW-0997">Cell inner membrane</keyword>
<dbReference type="Pfam" id="PF01478">
    <property type="entry name" value="Peptidase_A24"/>
    <property type="match status" value="1"/>
</dbReference>
<keyword evidence="9" id="KW-0378">Hydrolase</keyword>
<keyword evidence="9" id="KW-0808">Transferase</keyword>
<evidence type="ECO:0000256" key="4">
    <source>
        <dbReference type="ARBA" id="ARBA00022519"/>
    </source>
</evidence>
<dbReference type="EMBL" id="JACXWD010000031">
    <property type="protein sequence ID" value="MBD3868428.1"/>
    <property type="molecule type" value="Genomic_DNA"/>
</dbReference>
<feature type="domain" description="Prepilin peptidase A24 N-terminal" evidence="12">
    <location>
        <begin position="15"/>
        <end position="98"/>
    </location>
</feature>
<dbReference type="InterPro" id="IPR010627">
    <property type="entry name" value="Prepilin_pept_A24_N"/>
</dbReference>
<dbReference type="GO" id="GO:0006465">
    <property type="term" value="P:signal peptide processing"/>
    <property type="evidence" value="ECO:0007669"/>
    <property type="project" value="TreeGrafter"/>
</dbReference>
<comment type="function">
    <text evidence="9">Plays an essential role in type IV pili and type II pseudopili formation by proteolytically removing the leader sequence from substrate proteins and subsequently monomethylating the alpha-amino group of the newly exposed N-terminal phenylalanine.</text>
</comment>
<sequence>MPHLPEPFEAVYVTLIGLVVGSFLNVCIYRLPHGLSIVRPGSRCPSCKTPIRWHQNIPVLSWILLRGRCGACKAGISLRYPMVEALTGATTLGIWLQFGLSPEFAVAVPFAWAMIVLFFTDLDTQLLPDAITLAGVAGGFAVAWFNPFLGEPGIHRIWMALSGCALGGGFLWTVGALYSRLRGVEAMGFGDVKMMAFVGAVAGPQGVLFTIFGGSVVGALVGVSLIPLRGRSMQSTLPFGCFLAPAGLAALLYARQVIDWYLGLLVPGG</sequence>
<keyword evidence="9" id="KW-0489">Methyltransferase</keyword>